<dbReference type="Gene3D" id="1.10.10.60">
    <property type="entry name" value="Homeodomain-like"/>
    <property type="match status" value="1"/>
</dbReference>
<dbReference type="RefSeq" id="WP_279602604.1">
    <property type="nucleotide sequence ID" value="NZ_BPQS01000075.1"/>
</dbReference>
<keyword evidence="1" id="KW-0805">Transcription regulation</keyword>
<dbReference type="InterPro" id="IPR018062">
    <property type="entry name" value="HTH_AraC-typ_CS"/>
</dbReference>
<dbReference type="Pfam" id="PF14525">
    <property type="entry name" value="AraC_binding_2"/>
    <property type="match status" value="1"/>
</dbReference>
<dbReference type="PANTHER" id="PTHR46796:SF6">
    <property type="entry name" value="ARAC SUBFAMILY"/>
    <property type="match status" value="1"/>
</dbReference>
<name>A0ABT8AXX3_9HYPH</name>
<dbReference type="PANTHER" id="PTHR46796">
    <property type="entry name" value="HTH-TYPE TRANSCRIPTIONAL ACTIVATOR RHAS-RELATED"/>
    <property type="match status" value="1"/>
</dbReference>
<organism evidence="5 6">
    <name type="scientific">Methylobacterium longum</name>
    <dbReference type="NCBI Taxonomy" id="767694"/>
    <lineage>
        <taxon>Bacteria</taxon>
        <taxon>Pseudomonadati</taxon>
        <taxon>Pseudomonadota</taxon>
        <taxon>Alphaproteobacteria</taxon>
        <taxon>Hyphomicrobiales</taxon>
        <taxon>Methylobacteriaceae</taxon>
        <taxon>Methylobacterium</taxon>
    </lineage>
</organism>
<proteinExistence type="predicted"/>
<dbReference type="SMART" id="SM00342">
    <property type="entry name" value="HTH_ARAC"/>
    <property type="match status" value="1"/>
</dbReference>
<dbReference type="InterPro" id="IPR050204">
    <property type="entry name" value="AraC_XylS_family_regulators"/>
</dbReference>
<evidence type="ECO:0000259" key="4">
    <source>
        <dbReference type="PROSITE" id="PS01124"/>
    </source>
</evidence>
<accession>A0ABT8AXX3</accession>
<dbReference type="InterPro" id="IPR018060">
    <property type="entry name" value="HTH_AraC"/>
</dbReference>
<dbReference type="SUPFAM" id="SSF46689">
    <property type="entry name" value="Homeodomain-like"/>
    <property type="match status" value="1"/>
</dbReference>
<evidence type="ECO:0000313" key="6">
    <source>
        <dbReference type="Proteomes" id="UP001244297"/>
    </source>
</evidence>
<keyword evidence="6" id="KW-1185">Reference proteome</keyword>
<dbReference type="PROSITE" id="PS01124">
    <property type="entry name" value="HTH_ARAC_FAMILY_2"/>
    <property type="match status" value="1"/>
</dbReference>
<protein>
    <submittedName>
        <fullName evidence="5">Helix-turn-helix domain-containing protein</fullName>
    </submittedName>
</protein>
<keyword evidence="2" id="KW-0238">DNA-binding</keyword>
<dbReference type="Proteomes" id="UP001244297">
    <property type="component" value="Unassembled WGS sequence"/>
</dbReference>
<keyword evidence="3" id="KW-0804">Transcription</keyword>
<dbReference type="InterPro" id="IPR035418">
    <property type="entry name" value="AraC-bd_2"/>
</dbReference>
<evidence type="ECO:0000256" key="3">
    <source>
        <dbReference type="ARBA" id="ARBA00023163"/>
    </source>
</evidence>
<dbReference type="InterPro" id="IPR009057">
    <property type="entry name" value="Homeodomain-like_sf"/>
</dbReference>
<dbReference type="PRINTS" id="PR00032">
    <property type="entry name" value="HTHARAC"/>
</dbReference>
<dbReference type="PROSITE" id="PS00041">
    <property type="entry name" value="HTH_ARAC_FAMILY_1"/>
    <property type="match status" value="1"/>
</dbReference>
<dbReference type="InterPro" id="IPR020449">
    <property type="entry name" value="Tscrpt_reg_AraC-type_HTH"/>
</dbReference>
<evidence type="ECO:0000313" key="5">
    <source>
        <dbReference type="EMBL" id="MDN3574261.1"/>
    </source>
</evidence>
<gene>
    <name evidence="5" type="ORF">QWZ18_27100</name>
</gene>
<dbReference type="Pfam" id="PF12833">
    <property type="entry name" value="HTH_18"/>
    <property type="match status" value="1"/>
</dbReference>
<comment type="caution">
    <text evidence="5">The sequence shown here is derived from an EMBL/GenBank/DDBJ whole genome shotgun (WGS) entry which is preliminary data.</text>
</comment>
<evidence type="ECO:0000256" key="1">
    <source>
        <dbReference type="ARBA" id="ARBA00023015"/>
    </source>
</evidence>
<reference evidence="6" key="1">
    <citation type="journal article" date="2019" name="Int. J. Syst. Evol. Microbiol.">
        <title>The Global Catalogue of Microorganisms (GCM) 10K type strain sequencing project: providing services to taxonomists for standard genome sequencing and annotation.</title>
        <authorList>
            <consortium name="The Broad Institute Genomics Platform"/>
            <consortium name="The Broad Institute Genome Sequencing Center for Infectious Disease"/>
            <person name="Wu L."/>
            <person name="Ma J."/>
        </authorList>
    </citation>
    <scope>NUCLEOTIDE SEQUENCE [LARGE SCALE GENOMIC DNA]</scope>
    <source>
        <strain evidence="6">CECT 7806</strain>
    </source>
</reference>
<feature type="domain" description="HTH araC/xylS-type" evidence="4">
    <location>
        <begin position="214"/>
        <end position="315"/>
    </location>
</feature>
<dbReference type="EMBL" id="JAUFPT010000095">
    <property type="protein sequence ID" value="MDN3574261.1"/>
    <property type="molecule type" value="Genomic_DNA"/>
</dbReference>
<evidence type="ECO:0000256" key="2">
    <source>
        <dbReference type="ARBA" id="ARBA00023125"/>
    </source>
</evidence>
<sequence length="325" mass="36255">MQTIFSTDGIRPEDRFRQWRDLCEDRLVPMAQNCLGDAPFHATIEGREIGCLVFTRFSLSNLRAATTRPMLRHENNKSDYLFLSIVLSGTVKAEQNEYCGKDIAGDFSIRDTNTPWTIEHGGYSEVLAVQIPRVRLEAMLGSARRFAGLTVGGNLPTTTLTRSFLGNLLRAGDRLTPDSAERMISAGIDLIIASLAERMAMEAPKALQGTLTLQRAKAYAAANLGDPDLNPSRVAAAVGVSLRRLQELFRDDGRNLAAWIWQLRLEKAAQRLSDPAYLHLQVGEVAYRCGFVDQAHFSRRFRNRYAVSPRQYRHTALARATAAML</sequence>